<evidence type="ECO:0000259" key="2">
    <source>
        <dbReference type="Pfam" id="PF01551"/>
    </source>
</evidence>
<name>A0ABR4YL35_9BACT</name>
<dbReference type="Proteomes" id="UP000030889">
    <property type="component" value="Unassembled WGS sequence"/>
</dbReference>
<feature type="chain" id="PRO_5046774700" description="M23ase beta-sheet core domain-containing protein" evidence="1">
    <location>
        <begin position="30"/>
        <end position="583"/>
    </location>
</feature>
<reference evidence="3 4" key="1">
    <citation type="submission" date="2014-09" db="EMBL/GenBank/DDBJ databases">
        <title>Alistipes sp. 627, sp. nov., a novel member of the family Rikenellaceae isolated from human faeces.</title>
        <authorList>
            <person name="Shkoporov A.N."/>
            <person name="Chaplin A.V."/>
            <person name="Motuzova O.V."/>
            <person name="Kafarskaia L.I."/>
            <person name="Khokhlova E.V."/>
            <person name="Efimov B.A."/>
        </authorList>
    </citation>
    <scope>NUCLEOTIDE SEQUENCE [LARGE SCALE GENOMIC DNA]</scope>
    <source>
        <strain evidence="3 4">627</strain>
    </source>
</reference>
<comment type="caution">
    <text evidence="3">The sequence shown here is derived from an EMBL/GenBank/DDBJ whole genome shotgun (WGS) entry which is preliminary data.</text>
</comment>
<dbReference type="PANTHER" id="PTHR21666:SF270">
    <property type="entry name" value="MUREIN HYDROLASE ACTIVATOR ENVC"/>
    <property type="match status" value="1"/>
</dbReference>
<dbReference type="InterPro" id="IPR050570">
    <property type="entry name" value="Cell_wall_metabolism_enzyme"/>
</dbReference>
<dbReference type="CDD" id="cd12797">
    <property type="entry name" value="M23_peptidase"/>
    <property type="match status" value="1"/>
</dbReference>
<dbReference type="InterPro" id="IPR011055">
    <property type="entry name" value="Dup_hybrid_motif"/>
</dbReference>
<feature type="domain" description="M23ase beta-sheet core" evidence="2">
    <location>
        <begin position="142"/>
        <end position="176"/>
    </location>
</feature>
<dbReference type="Pfam" id="PF01551">
    <property type="entry name" value="Peptidase_M23"/>
    <property type="match status" value="2"/>
</dbReference>
<dbReference type="SUPFAM" id="SSF51261">
    <property type="entry name" value="Duplicated hybrid motif"/>
    <property type="match status" value="1"/>
</dbReference>
<dbReference type="EMBL" id="JRGF01000002">
    <property type="protein sequence ID" value="KHE42776.1"/>
    <property type="molecule type" value="Genomic_DNA"/>
</dbReference>
<dbReference type="Gene3D" id="2.70.70.10">
    <property type="entry name" value="Glucose Permease (Domain IIA)"/>
    <property type="match status" value="1"/>
</dbReference>
<feature type="signal peptide" evidence="1">
    <location>
        <begin position="1"/>
        <end position="29"/>
    </location>
</feature>
<evidence type="ECO:0000256" key="1">
    <source>
        <dbReference type="SAM" id="SignalP"/>
    </source>
</evidence>
<protein>
    <recommendedName>
        <fullName evidence="2">M23ase beta-sheet core domain-containing protein</fullName>
    </recommendedName>
</protein>
<accession>A0ABR4YL35</accession>
<evidence type="ECO:0000313" key="3">
    <source>
        <dbReference type="EMBL" id="KHE42776.1"/>
    </source>
</evidence>
<evidence type="ECO:0000313" key="4">
    <source>
        <dbReference type="Proteomes" id="UP000030889"/>
    </source>
</evidence>
<feature type="domain" description="M23ase beta-sheet core" evidence="2">
    <location>
        <begin position="54"/>
        <end position="119"/>
    </location>
</feature>
<keyword evidence="4" id="KW-1185">Reference proteome</keyword>
<dbReference type="InterPro" id="IPR016047">
    <property type="entry name" value="M23ase_b-sheet_dom"/>
</dbReference>
<keyword evidence="1" id="KW-0732">Signal</keyword>
<sequence>MVRTGCRRLRLSVGVCLVCAALQGGTAHAQDYGKPLDMPVLQSSSNFGKLRSTRFHSGVDFRTGGVEGKRVLAVEDGQIYRIGVKPYGYGNVVYVAHPDGNISVYGHLSKFTPEVEAYVRSERYRQQRNDIDLFPEAGRFPVKRGEVIGLSGNSGNSFGPHLHFEIREGASQRTVNPIARGYYRVKDDLPPRIFGVSYYLVDTLMGVPVHTLAGRAAAIGGSGARYTLEAPMVLPGRGYFCVETMDRKNDVSGSMATYRIVLSVDGQTRLEYLMDGFTFGENHFAKVLSDYVLNGTTSNDVFRLAVLNEGAMPFYPRAVGRGLIDPASGIDEVRIEVEDDSGNTAVLTFPVTYDPSAAAATVSIPTDAEAVDFRRHYSRTTDGLKVTIPAGALYESLFYEQEKLSGRPAVTVGKGTHILSDFYAVHDASVPLQAPVTLSFRADVPEELRERVVIARLTDKGRLAAAPAKYADGAVTGRASLFGIWCAAADTVNPTVTPSFRSGTDMSGERRIGFRISDDFSGVASYSATVDGEWVMLEHDTVHGMLYHYFDDEVCGTGRRHEVELRVTDGAGNTAVYRGSYYR</sequence>
<gene>
    <name evidence="3" type="ORF">LG35_01845</name>
</gene>
<organism evidence="3 4">
    <name type="scientific">Alistipes inops</name>
    <dbReference type="NCBI Taxonomy" id="1501391"/>
    <lineage>
        <taxon>Bacteria</taxon>
        <taxon>Pseudomonadati</taxon>
        <taxon>Bacteroidota</taxon>
        <taxon>Bacteroidia</taxon>
        <taxon>Bacteroidales</taxon>
        <taxon>Rikenellaceae</taxon>
        <taxon>Alistipes</taxon>
    </lineage>
</organism>
<proteinExistence type="predicted"/>
<dbReference type="PANTHER" id="PTHR21666">
    <property type="entry name" value="PEPTIDASE-RELATED"/>
    <property type="match status" value="1"/>
</dbReference>